<feature type="compositionally biased region" description="Low complexity" evidence="1">
    <location>
        <begin position="99"/>
        <end position="116"/>
    </location>
</feature>
<dbReference type="HOGENOM" id="CLU_1147756_0_0_1"/>
<dbReference type="Proteomes" id="UP000007431">
    <property type="component" value="Unassembled WGS sequence"/>
</dbReference>
<keyword evidence="3" id="KW-1185">Reference proteome</keyword>
<reference evidence="2 3" key="1">
    <citation type="journal article" date="2010" name="Nat. Biotechnol.">
        <title>Genome sequence of the model mushroom Schizophyllum commune.</title>
        <authorList>
            <person name="Ohm R.A."/>
            <person name="de Jong J.F."/>
            <person name="Lugones L.G."/>
            <person name="Aerts A."/>
            <person name="Kothe E."/>
            <person name="Stajich J.E."/>
            <person name="de Vries R.P."/>
            <person name="Record E."/>
            <person name="Levasseur A."/>
            <person name="Baker S.E."/>
            <person name="Bartholomew K.A."/>
            <person name="Coutinho P.M."/>
            <person name="Erdmann S."/>
            <person name="Fowler T.J."/>
            <person name="Gathman A.C."/>
            <person name="Lombard V."/>
            <person name="Henrissat B."/>
            <person name="Knabe N."/>
            <person name="Kuees U."/>
            <person name="Lilly W.W."/>
            <person name="Lindquist E."/>
            <person name="Lucas S."/>
            <person name="Magnuson J.K."/>
            <person name="Piumi F."/>
            <person name="Raudaskoski M."/>
            <person name="Salamov A."/>
            <person name="Schmutz J."/>
            <person name="Schwarze F.W.M.R."/>
            <person name="vanKuyk P.A."/>
            <person name="Horton J.S."/>
            <person name="Grigoriev I.V."/>
            <person name="Woesten H.A.B."/>
        </authorList>
    </citation>
    <scope>NUCLEOTIDE SEQUENCE [LARGE SCALE GENOMIC DNA]</scope>
    <source>
        <strain evidence="3">H4-8 / FGSC 9210</strain>
    </source>
</reference>
<dbReference type="KEGG" id="scm:SCHCO_01155662"/>
<feature type="region of interest" description="Disordered" evidence="1">
    <location>
        <begin position="90"/>
        <end position="119"/>
    </location>
</feature>
<protein>
    <submittedName>
        <fullName evidence="2">Uncharacterized protein</fullName>
    </submittedName>
</protein>
<sequence>MLNATSTSLPATRHLCLVFIHNPTAFIHGLFSLFTTRSTRSSDAPLINDIDGSDEREDKAQMNDIGAQMSNTRAQMDNILGSDELATLLVERPPPPPSDSLSPTRPPWTSRSSPTSAKLQSSATAWLGARSEHAAGSVLSALGLITQQVHARSGHPAALGAVPSADVLASRTDAPLAPRAGLKQTRYSAYRGQLLTATGPSDVVAGLRNVAVGFAERIARGVDVGKAQLRRVDSALDGHRKP</sequence>
<dbReference type="EMBL" id="GL377308">
    <property type="protein sequence ID" value="EFI95735.1"/>
    <property type="molecule type" value="Genomic_DNA"/>
</dbReference>
<evidence type="ECO:0000313" key="2">
    <source>
        <dbReference type="EMBL" id="EFI95735.1"/>
    </source>
</evidence>
<evidence type="ECO:0000256" key="1">
    <source>
        <dbReference type="SAM" id="MobiDB-lite"/>
    </source>
</evidence>
<dbReference type="InParanoid" id="D8Q9X4"/>
<accession>D8Q9X4</accession>
<dbReference type="RefSeq" id="XP_003030638.1">
    <property type="nucleotide sequence ID" value="XM_003030592.1"/>
</dbReference>
<dbReference type="VEuPathDB" id="FungiDB:SCHCODRAFT_01155662"/>
<gene>
    <name evidence="2" type="ORF">SCHCODRAFT_110730</name>
</gene>
<evidence type="ECO:0000313" key="3">
    <source>
        <dbReference type="Proteomes" id="UP000007431"/>
    </source>
</evidence>
<feature type="non-terminal residue" evidence="2">
    <location>
        <position position="242"/>
    </location>
</feature>
<name>D8Q9X4_SCHCM</name>
<proteinExistence type="predicted"/>
<dbReference type="GeneID" id="9588490"/>
<dbReference type="AlphaFoldDB" id="D8Q9X4"/>
<organism evidence="3">
    <name type="scientific">Schizophyllum commune (strain H4-8 / FGSC 9210)</name>
    <name type="common">Split gill fungus</name>
    <dbReference type="NCBI Taxonomy" id="578458"/>
    <lineage>
        <taxon>Eukaryota</taxon>
        <taxon>Fungi</taxon>
        <taxon>Dikarya</taxon>
        <taxon>Basidiomycota</taxon>
        <taxon>Agaricomycotina</taxon>
        <taxon>Agaricomycetes</taxon>
        <taxon>Agaricomycetidae</taxon>
        <taxon>Agaricales</taxon>
        <taxon>Schizophyllaceae</taxon>
        <taxon>Schizophyllum</taxon>
    </lineage>
</organism>